<evidence type="ECO:0000259" key="7">
    <source>
        <dbReference type="Pfam" id="PF00808"/>
    </source>
</evidence>
<evidence type="ECO:0000256" key="1">
    <source>
        <dbReference type="ARBA" id="ARBA00004123"/>
    </source>
</evidence>
<evidence type="ECO:0000256" key="3">
    <source>
        <dbReference type="ARBA" id="ARBA00023242"/>
    </source>
</evidence>
<keyword evidence="2" id="KW-0235">DNA replication</keyword>
<evidence type="ECO:0000313" key="9">
    <source>
        <dbReference type="Proteomes" id="UP000249056"/>
    </source>
</evidence>
<keyword evidence="3" id="KW-0539">Nucleus</keyword>
<evidence type="ECO:0000256" key="6">
    <source>
        <dbReference type="SAM" id="MobiDB-lite"/>
    </source>
</evidence>
<keyword evidence="9" id="KW-1185">Reference proteome</keyword>
<dbReference type="Pfam" id="PF00808">
    <property type="entry name" value="CBFD_NFYB_HMF"/>
    <property type="match status" value="1"/>
</dbReference>
<feature type="compositionally biased region" description="Basic and acidic residues" evidence="6">
    <location>
        <begin position="136"/>
        <end position="151"/>
    </location>
</feature>
<dbReference type="OrthoDB" id="1707486at2759"/>
<dbReference type="InterPro" id="IPR051377">
    <property type="entry name" value="DNA_Pol-Epsilon_Subunit"/>
</dbReference>
<dbReference type="PANTHER" id="PTHR46172:SF1">
    <property type="entry name" value="DNA POLYMERASE EPSILON SUBUNIT 3"/>
    <property type="match status" value="1"/>
</dbReference>
<comment type="caution">
    <text evidence="8">The sequence shown here is derived from an EMBL/GenBank/DDBJ whole genome shotgun (WGS) entry which is preliminary data.</text>
</comment>
<comment type="subcellular location">
    <subcellularLocation>
        <location evidence="1">Nucleus</location>
    </subcellularLocation>
</comment>
<evidence type="ECO:0000256" key="4">
    <source>
        <dbReference type="ARBA" id="ARBA00039775"/>
    </source>
</evidence>
<dbReference type="InterPro" id="IPR009072">
    <property type="entry name" value="Histone-fold"/>
</dbReference>
<dbReference type="EMBL" id="QKRW01000017">
    <property type="protein sequence ID" value="RAL63828.1"/>
    <property type="molecule type" value="Genomic_DNA"/>
</dbReference>
<dbReference type="GO" id="GO:0008622">
    <property type="term" value="C:epsilon DNA polymerase complex"/>
    <property type="evidence" value="ECO:0007669"/>
    <property type="project" value="TreeGrafter"/>
</dbReference>
<name>A0A395IVV2_9HELO</name>
<dbReference type="GO" id="GO:0006272">
    <property type="term" value="P:leading strand elongation"/>
    <property type="evidence" value="ECO:0007669"/>
    <property type="project" value="TreeGrafter"/>
</dbReference>
<dbReference type="GO" id="GO:0031490">
    <property type="term" value="F:chromatin DNA binding"/>
    <property type="evidence" value="ECO:0007669"/>
    <property type="project" value="TreeGrafter"/>
</dbReference>
<dbReference type="InterPro" id="IPR003958">
    <property type="entry name" value="CBFA_NFYB_domain"/>
</dbReference>
<reference evidence="8 9" key="1">
    <citation type="submission" date="2018-06" db="EMBL/GenBank/DDBJ databases">
        <title>Genome Sequence of the Brown Rot Fungal Pathogen Monilinia fructigena.</title>
        <authorList>
            <person name="Landi L."/>
            <person name="De Miccolis Angelini R.M."/>
            <person name="Pollastro S."/>
            <person name="Abate D."/>
            <person name="Faretra F."/>
            <person name="Romanazzi G."/>
        </authorList>
    </citation>
    <scope>NUCLEOTIDE SEQUENCE [LARGE SCALE GENOMIC DNA]</scope>
    <source>
        <strain evidence="8 9">Mfrg269</strain>
    </source>
</reference>
<dbReference type="GO" id="GO:0031507">
    <property type="term" value="P:heterochromatin formation"/>
    <property type="evidence" value="ECO:0007669"/>
    <property type="project" value="TreeGrafter"/>
</dbReference>
<feature type="compositionally biased region" description="Acidic residues" evidence="6">
    <location>
        <begin position="152"/>
        <end position="184"/>
    </location>
</feature>
<dbReference type="SUPFAM" id="SSF47113">
    <property type="entry name" value="Histone-fold"/>
    <property type="match status" value="1"/>
</dbReference>
<gene>
    <name evidence="8" type="ORF">DID88_003471</name>
</gene>
<feature type="domain" description="Transcription factor CBF/NF-Y/archaeal histone" evidence="7">
    <location>
        <begin position="17"/>
        <end position="81"/>
    </location>
</feature>
<protein>
    <recommendedName>
        <fullName evidence="4">DNA polymerase epsilon subunit D</fullName>
    </recommendedName>
    <alternativeName>
        <fullName evidence="5">DNA polymerase II subunit D</fullName>
    </alternativeName>
</protein>
<dbReference type="GO" id="GO:0046982">
    <property type="term" value="F:protein heterodimerization activity"/>
    <property type="evidence" value="ECO:0007669"/>
    <property type="project" value="InterPro"/>
</dbReference>
<proteinExistence type="predicted"/>
<accession>A0A395IVV2</accession>
<sequence length="184" mass="20052">MPTTKKIRDGISIEDLNLPRSIVTRLAKSVLPPNTQIQGNAMLAISKSATVFVNYLATHANENAQHRNVKTIAPQDVLKALDDLEFPNFKPRLEAELAKFIEMQSDKRNTYRKKVAADKVTGGQSGVEDGEGDSEMVDREGNGEPKAKKEADADEDHDEDGGEEEEGEGEGEAGEEDDDGEGKV</sequence>
<dbReference type="AlphaFoldDB" id="A0A395IVV2"/>
<dbReference type="CDD" id="cd22928">
    <property type="entry name" value="HFD_POLE3_DPB4"/>
    <property type="match status" value="1"/>
</dbReference>
<dbReference type="Proteomes" id="UP000249056">
    <property type="component" value="Unassembled WGS sequence"/>
</dbReference>
<dbReference type="PANTHER" id="PTHR46172">
    <property type="entry name" value="DNA POLYMERASE EPSILON SUBUNIT 3"/>
    <property type="match status" value="1"/>
</dbReference>
<evidence type="ECO:0000313" key="8">
    <source>
        <dbReference type="EMBL" id="RAL63828.1"/>
    </source>
</evidence>
<dbReference type="Gene3D" id="1.10.20.10">
    <property type="entry name" value="Histone, subunit A"/>
    <property type="match status" value="1"/>
</dbReference>
<organism evidence="8 9">
    <name type="scientific">Monilinia fructigena</name>
    <dbReference type="NCBI Taxonomy" id="38457"/>
    <lineage>
        <taxon>Eukaryota</taxon>
        <taxon>Fungi</taxon>
        <taxon>Dikarya</taxon>
        <taxon>Ascomycota</taxon>
        <taxon>Pezizomycotina</taxon>
        <taxon>Leotiomycetes</taxon>
        <taxon>Helotiales</taxon>
        <taxon>Sclerotiniaceae</taxon>
        <taxon>Monilinia</taxon>
    </lineage>
</organism>
<evidence type="ECO:0000256" key="2">
    <source>
        <dbReference type="ARBA" id="ARBA00022705"/>
    </source>
</evidence>
<evidence type="ECO:0000256" key="5">
    <source>
        <dbReference type="ARBA" id="ARBA00042096"/>
    </source>
</evidence>
<dbReference type="GO" id="GO:0006974">
    <property type="term" value="P:DNA damage response"/>
    <property type="evidence" value="ECO:0007669"/>
    <property type="project" value="TreeGrafter"/>
</dbReference>
<feature type="region of interest" description="Disordered" evidence="6">
    <location>
        <begin position="114"/>
        <end position="184"/>
    </location>
</feature>
<dbReference type="GO" id="GO:0008623">
    <property type="term" value="C:CHRAC"/>
    <property type="evidence" value="ECO:0007669"/>
    <property type="project" value="TreeGrafter"/>
</dbReference>